<evidence type="ECO:0000259" key="2">
    <source>
        <dbReference type="PROSITE" id="PS50157"/>
    </source>
</evidence>
<comment type="caution">
    <text evidence="3">The sequence shown here is derived from an EMBL/GenBank/DDBJ whole genome shotgun (WGS) entry which is preliminary data.</text>
</comment>
<dbReference type="GO" id="GO:0008270">
    <property type="term" value="F:zinc ion binding"/>
    <property type="evidence" value="ECO:0007669"/>
    <property type="project" value="UniProtKB-KW"/>
</dbReference>
<evidence type="ECO:0000313" key="3">
    <source>
        <dbReference type="EMBL" id="KAG5925768.1"/>
    </source>
</evidence>
<dbReference type="InterPro" id="IPR036236">
    <property type="entry name" value="Znf_C2H2_sf"/>
</dbReference>
<keyword evidence="4" id="KW-1185">Reference proteome</keyword>
<sequence>MAHGHLSDARIQVLAERNCRFKFPLFDFCPLCGVCQPLGGGAIEDHVVGHLRHLALKFLPISEEEELDESNASETGKFSLGLQSRKTISSDGDTHSSIIVSDLDEKLRLRREEEEEEEEYHCEHPPEMRLGISSEESFGTEDNTSGFETFIRDVEMRAGGSGLRSRLLAWLKKDSPPSSASQPKQNPSLLDVERELSDKIYMAEQPRSIGEEMHHIAAALDRDTLRRIEAIAYECQFCDRLFRNESKLERHVLKVHRQWAEASHSLAHEVQVLRDTVTRAKGSAQLTLGTTI</sequence>
<proteinExistence type="predicted"/>
<dbReference type="OrthoDB" id="4941169at2759"/>
<dbReference type="PROSITE" id="PS00028">
    <property type="entry name" value="ZINC_FINGER_C2H2_1"/>
    <property type="match status" value="1"/>
</dbReference>
<dbReference type="AlphaFoldDB" id="A0A8K0J8A7"/>
<dbReference type="InterPro" id="IPR013087">
    <property type="entry name" value="Znf_C2H2_type"/>
</dbReference>
<dbReference type="SUPFAM" id="SSF57667">
    <property type="entry name" value="beta-beta-alpha zinc fingers"/>
    <property type="match status" value="1"/>
</dbReference>
<dbReference type="Proteomes" id="UP000811619">
    <property type="component" value="Unassembled WGS sequence"/>
</dbReference>
<keyword evidence="1" id="KW-0862">Zinc</keyword>
<accession>A0A8K0J8A7</accession>
<keyword evidence="1" id="KW-0479">Metal-binding</keyword>
<evidence type="ECO:0000256" key="1">
    <source>
        <dbReference type="PROSITE-ProRule" id="PRU00042"/>
    </source>
</evidence>
<name>A0A8K0J8A7_9HYPO</name>
<reference evidence="3" key="1">
    <citation type="journal article" date="2020" name="bioRxiv">
        <title>Whole genome comparisons of ergot fungi reveals the divergence and evolution of species within the genus Claviceps are the result of varying mechanisms driving genome evolution and host range expansion.</title>
        <authorList>
            <person name="Wyka S.A."/>
            <person name="Mondo S.J."/>
            <person name="Liu M."/>
            <person name="Dettman J."/>
            <person name="Nalam V."/>
            <person name="Broders K.D."/>
        </authorList>
    </citation>
    <scope>NUCLEOTIDE SEQUENCE</scope>
    <source>
        <strain evidence="3">CCC 489</strain>
    </source>
</reference>
<organism evidence="3 4">
    <name type="scientific">Claviceps africana</name>
    <dbReference type="NCBI Taxonomy" id="83212"/>
    <lineage>
        <taxon>Eukaryota</taxon>
        <taxon>Fungi</taxon>
        <taxon>Dikarya</taxon>
        <taxon>Ascomycota</taxon>
        <taxon>Pezizomycotina</taxon>
        <taxon>Sordariomycetes</taxon>
        <taxon>Hypocreomycetidae</taxon>
        <taxon>Hypocreales</taxon>
        <taxon>Clavicipitaceae</taxon>
        <taxon>Claviceps</taxon>
    </lineage>
</organism>
<gene>
    <name evidence="3" type="ORF">E4U42_003956</name>
</gene>
<dbReference type="SMART" id="SM00355">
    <property type="entry name" value="ZnF_C2H2"/>
    <property type="match status" value="1"/>
</dbReference>
<feature type="domain" description="C2H2-type" evidence="2">
    <location>
        <begin position="233"/>
        <end position="256"/>
    </location>
</feature>
<keyword evidence="1" id="KW-0863">Zinc-finger</keyword>
<evidence type="ECO:0000313" key="4">
    <source>
        <dbReference type="Proteomes" id="UP000811619"/>
    </source>
</evidence>
<protein>
    <recommendedName>
        <fullName evidence="2">C2H2-type domain-containing protein</fullName>
    </recommendedName>
</protein>
<dbReference type="EMBL" id="SRPY01000338">
    <property type="protein sequence ID" value="KAG5925768.1"/>
    <property type="molecule type" value="Genomic_DNA"/>
</dbReference>
<dbReference type="PROSITE" id="PS50157">
    <property type="entry name" value="ZINC_FINGER_C2H2_2"/>
    <property type="match status" value="1"/>
</dbReference>